<dbReference type="SUPFAM" id="SSF52540">
    <property type="entry name" value="P-loop containing nucleoside triphosphate hydrolases"/>
    <property type="match status" value="1"/>
</dbReference>
<evidence type="ECO:0000259" key="2">
    <source>
        <dbReference type="Pfam" id="PF01583"/>
    </source>
</evidence>
<keyword evidence="1 3" id="KW-0808">Transferase</keyword>
<sequence>MAEVARLYAHSGLLFGLLHQSQRAIRNMGSRDNWGGDFLEIFVNAPLEECERRDVKGLYQKARSGQIKGFTGIDSPYEMPLEPFLEIKTDELSLAEGVELLYQKTLPEIQL</sequence>
<dbReference type="GO" id="GO:0004781">
    <property type="term" value="F:sulfate adenylyltransferase (ATP) activity"/>
    <property type="evidence" value="ECO:0007669"/>
    <property type="project" value="TreeGrafter"/>
</dbReference>
<dbReference type="InterPro" id="IPR027417">
    <property type="entry name" value="P-loop_NTPase"/>
</dbReference>
<organism evidence="3 4">
    <name type="scientific">Okeania hirsuta</name>
    <dbReference type="NCBI Taxonomy" id="1458930"/>
    <lineage>
        <taxon>Bacteria</taxon>
        <taxon>Bacillati</taxon>
        <taxon>Cyanobacteriota</taxon>
        <taxon>Cyanophyceae</taxon>
        <taxon>Oscillatoriophycideae</taxon>
        <taxon>Oscillatoriales</taxon>
        <taxon>Microcoleaceae</taxon>
        <taxon>Okeania</taxon>
    </lineage>
</organism>
<keyword evidence="3" id="KW-0418">Kinase</keyword>
<name>A0A3N6PCN7_9CYAN</name>
<dbReference type="GO" id="GO:0019379">
    <property type="term" value="P:sulfate assimilation, phosphoadenylyl sulfate reduction by phosphoadenylyl-sulfate reductase (thioredoxin)"/>
    <property type="evidence" value="ECO:0007669"/>
    <property type="project" value="TreeGrafter"/>
</dbReference>
<dbReference type="EMBL" id="RCBY01000361">
    <property type="protein sequence ID" value="RQH22522.1"/>
    <property type="molecule type" value="Genomic_DNA"/>
</dbReference>
<dbReference type="GO" id="GO:0004020">
    <property type="term" value="F:adenylylsulfate kinase activity"/>
    <property type="evidence" value="ECO:0007669"/>
    <property type="project" value="UniProtKB-EC"/>
</dbReference>
<dbReference type="EC" id="2.7.1.25" evidence="3"/>
<dbReference type="Pfam" id="PF01583">
    <property type="entry name" value="APS_kinase"/>
    <property type="match status" value="1"/>
</dbReference>
<feature type="domain" description="APS kinase" evidence="2">
    <location>
        <begin position="2"/>
        <end position="87"/>
    </location>
</feature>
<evidence type="ECO:0000256" key="1">
    <source>
        <dbReference type="ARBA" id="ARBA00022679"/>
    </source>
</evidence>
<proteinExistence type="predicted"/>
<dbReference type="InterPro" id="IPR050512">
    <property type="entry name" value="Sulf_AdTrans/APS_kinase"/>
</dbReference>
<dbReference type="GO" id="GO:0005737">
    <property type="term" value="C:cytoplasm"/>
    <property type="evidence" value="ECO:0007669"/>
    <property type="project" value="TreeGrafter"/>
</dbReference>
<gene>
    <name evidence="3" type="ORF">D5R40_30835</name>
</gene>
<dbReference type="InterPro" id="IPR059117">
    <property type="entry name" value="APS_kinase_dom"/>
</dbReference>
<evidence type="ECO:0000313" key="4">
    <source>
        <dbReference type="Proteomes" id="UP000269154"/>
    </source>
</evidence>
<dbReference type="Proteomes" id="UP000269154">
    <property type="component" value="Unassembled WGS sequence"/>
</dbReference>
<dbReference type="PANTHER" id="PTHR42700">
    <property type="entry name" value="SULFATE ADENYLYLTRANSFERASE"/>
    <property type="match status" value="1"/>
</dbReference>
<keyword evidence="4" id="KW-1185">Reference proteome</keyword>
<dbReference type="OrthoDB" id="9804504at2"/>
<reference evidence="3 4" key="1">
    <citation type="journal article" date="2018" name="ACS Chem. Biol.">
        <title>Ketoreductase domain dysfunction expands chemodiversity: malyngamide biosynthesis in the cyanobacterium Okeania hirsuta.</title>
        <authorList>
            <person name="Moss N.A."/>
            <person name="Leao T."/>
            <person name="Rankin M."/>
            <person name="McCullough T.M."/>
            <person name="Qu P."/>
            <person name="Korobeynikov A."/>
            <person name="Smith J.L."/>
            <person name="Gerwick L."/>
            <person name="Gerwick W.H."/>
        </authorList>
    </citation>
    <scope>NUCLEOTIDE SEQUENCE [LARGE SCALE GENOMIC DNA]</scope>
    <source>
        <strain evidence="3 4">PAB10Feb10-1</strain>
    </source>
</reference>
<dbReference type="PANTHER" id="PTHR42700:SF1">
    <property type="entry name" value="SULFATE ADENYLYLTRANSFERASE"/>
    <property type="match status" value="1"/>
</dbReference>
<protein>
    <submittedName>
        <fullName evidence="3">Adenylyl-sulfate kinase</fullName>
        <ecNumber evidence="3">2.7.1.25</ecNumber>
    </submittedName>
</protein>
<comment type="caution">
    <text evidence="3">The sequence shown here is derived from an EMBL/GenBank/DDBJ whole genome shotgun (WGS) entry which is preliminary data.</text>
</comment>
<dbReference type="AlphaFoldDB" id="A0A3N6PCN7"/>
<dbReference type="GO" id="GO:0010134">
    <property type="term" value="P:sulfate assimilation via adenylyl sulfate reduction"/>
    <property type="evidence" value="ECO:0007669"/>
    <property type="project" value="TreeGrafter"/>
</dbReference>
<accession>A0A3N6PCN7</accession>
<evidence type="ECO:0000313" key="3">
    <source>
        <dbReference type="EMBL" id="RQH22522.1"/>
    </source>
</evidence>
<dbReference type="Gene3D" id="3.40.50.300">
    <property type="entry name" value="P-loop containing nucleotide triphosphate hydrolases"/>
    <property type="match status" value="1"/>
</dbReference>